<keyword evidence="8" id="KW-1185">Reference proteome</keyword>
<dbReference type="InterPro" id="IPR018062">
    <property type="entry name" value="HTH_AraC-typ_CS"/>
</dbReference>
<dbReference type="InterPro" id="IPR009057">
    <property type="entry name" value="Homeodomain-like_sf"/>
</dbReference>
<feature type="domain" description="HTH araC/xylS-type" evidence="6">
    <location>
        <begin position="181"/>
        <end position="278"/>
    </location>
</feature>
<evidence type="ECO:0000256" key="3">
    <source>
        <dbReference type="ARBA" id="ARBA00023125"/>
    </source>
</evidence>
<evidence type="ECO:0000259" key="6">
    <source>
        <dbReference type="PROSITE" id="PS01124"/>
    </source>
</evidence>
<dbReference type="Pfam" id="PF12833">
    <property type="entry name" value="HTH_18"/>
    <property type="match status" value="1"/>
</dbReference>
<dbReference type="AlphaFoldDB" id="A0A5K7XHK8"/>
<dbReference type="InterPro" id="IPR037923">
    <property type="entry name" value="HTH-like"/>
</dbReference>
<dbReference type="InterPro" id="IPR018060">
    <property type="entry name" value="HTH_AraC"/>
</dbReference>
<dbReference type="SUPFAM" id="SSF51215">
    <property type="entry name" value="Regulatory protein AraC"/>
    <property type="match status" value="1"/>
</dbReference>
<dbReference type="KEGG" id="lpav:PLANPX_5550"/>
<dbReference type="Gene3D" id="1.10.10.60">
    <property type="entry name" value="Homeodomain-like"/>
    <property type="match status" value="2"/>
</dbReference>
<keyword evidence="4" id="KW-0010">Activator</keyword>
<evidence type="ECO:0000256" key="5">
    <source>
        <dbReference type="ARBA" id="ARBA00023163"/>
    </source>
</evidence>
<accession>A0A5K7XHK8</accession>
<dbReference type="PANTHER" id="PTHR46796:SF13">
    <property type="entry name" value="HTH-TYPE TRANSCRIPTIONAL ACTIVATOR RHAS"/>
    <property type="match status" value="1"/>
</dbReference>
<keyword evidence="2" id="KW-0805">Transcription regulation</keyword>
<name>A0A5K7XHK8_9BACT</name>
<dbReference type="SMART" id="SM00342">
    <property type="entry name" value="HTH_ARAC"/>
    <property type="match status" value="1"/>
</dbReference>
<keyword evidence="1" id="KW-0963">Cytoplasm</keyword>
<protein>
    <recommendedName>
        <fullName evidence="6">HTH araC/xylS-type domain-containing protein</fullName>
    </recommendedName>
</protein>
<evidence type="ECO:0000256" key="2">
    <source>
        <dbReference type="ARBA" id="ARBA00023015"/>
    </source>
</evidence>
<sequence length="291" mass="33072">MERRSRPAYHQLPERGILVFESHHSSSFSMPPERRTFHKLCWVPVGHGSLEYGQSRVTLARDELIFVPAEATHRFVDDHSAPMTLVMAYFSDEVVQQSSPLTALLAELKKKFRDPFPQVKLNIYRRSGVRDSFKRMLAEQLRHDAESTAMLHAGLLELLVHFLRGDPTGKSAVPSREQAFEGSLEYIDDLFHTPIRVKDLADMCGISSRRYSDIFKQRTGKTVVQYLNQKRVSYAQERLRETGQIMYAAVAAGFSDATHFYRVFKRSTGVTPGQYVESSVEAKAKETAAAN</sequence>
<organism evidence="7 8">
    <name type="scientific">Lacipirellula parvula</name>
    <dbReference type="NCBI Taxonomy" id="2650471"/>
    <lineage>
        <taxon>Bacteria</taxon>
        <taxon>Pseudomonadati</taxon>
        <taxon>Planctomycetota</taxon>
        <taxon>Planctomycetia</taxon>
        <taxon>Pirellulales</taxon>
        <taxon>Lacipirellulaceae</taxon>
        <taxon>Lacipirellula</taxon>
    </lineage>
</organism>
<evidence type="ECO:0000256" key="4">
    <source>
        <dbReference type="ARBA" id="ARBA00023159"/>
    </source>
</evidence>
<evidence type="ECO:0000313" key="8">
    <source>
        <dbReference type="Proteomes" id="UP000326837"/>
    </source>
</evidence>
<evidence type="ECO:0000313" key="7">
    <source>
        <dbReference type="EMBL" id="BBO35938.1"/>
    </source>
</evidence>
<dbReference type="GO" id="GO:0043565">
    <property type="term" value="F:sequence-specific DNA binding"/>
    <property type="evidence" value="ECO:0007669"/>
    <property type="project" value="InterPro"/>
</dbReference>
<dbReference type="InterPro" id="IPR003313">
    <property type="entry name" value="AraC-bd"/>
</dbReference>
<evidence type="ECO:0000256" key="1">
    <source>
        <dbReference type="ARBA" id="ARBA00022490"/>
    </source>
</evidence>
<dbReference type="Pfam" id="PF02311">
    <property type="entry name" value="AraC_binding"/>
    <property type="match status" value="1"/>
</dbReference>
<proteinExistence type="predicted"/>
<reference evidence="8" key="1">
    <citation type="submission" date="2019-10" db="EMBL/GenBank/DDBJ databases">
        <title>Lacipirellula parvula gen. nov., sp. nov., representing a lineage of planctomycetes widespread in freshwater anoxic habitats, and description of the family Lacipirellulaceae.</title>
        <authorList>
            <person name="Dedysh S.N."/>
            <person name="Kulichevskaya I.S."/>
            <person name="Beletsky A.V."/>
            <person name="Rakitin A.L."/>
            <person name="Mardanov A.V."/>
            <person name="Ivanova A.A."/>
            <person name="Saltykova V.X."/>
            <person name="Rijpstra W.I.C."/>
            <person name="Sinninghe Damste J.S."/>
            <person name="Ravin N.V."/>
        </authorList>
    </citation>
    <scope>NUCLEOTIDE SEQUENCE [LARGE SCALE GENOMIC DNA]</scope>
    <source>
        <strain evidence="8">PX69</strain>
    </source>
</reference>
<dbReference type="Proteomes" id="UP000326837">
    <property type="component" value="Chromosome"/>
</dbReference>
<dbReference type="PROSITE" id="PS01124">
    <property type="entry name" value="HTH_ARAC_FAMILY_2"/>
    <property type="match status" value="1"/>
</dbReference>
<dbReference type="PANTHER" id="PTHR46796">
    <property type="entry name" value="HTH-TYPE TRANSCRIPTIONAL ACTIVATOR RHAS-RELATED"/>
    <property type="match status" value="1"/>
</dbReference>
<gene>
    <name evidence="7" type="ORF">PLANPX_5550</name>
</gene>
<dbReference type="GO" id="GO:0003700">
    <property type="term" value="F:DNA-binding transcription factor activity"/>
    <property type="evidence" value="ECO:0007669"/>
    <property type="project" value="InterPro"/>
</dbReference>
<dbReference type="EMBL" id="AP021861">
    <property type="protein sequence ID" value="BBO35938.1"/>
    <property type="molecule type" value="Genomic_DNA"/>
</dbReference>
<dbReference type="RefSeq" id="WP_152101204.1">
    <property type="nucleotide sequence ID" value="NZ_AP021861.1"/>
</dbReference>
<dbReference type="SUPFAM" id="SSF46689">
    <property type="entry name" value="Homeodomain-like"/>
    <property type="match status" value="2"/>
</dbReference>
<keyword evidence="3" id="KW-0238">DNA-binding</keyword>
<keyword evidence="5" id="KW-0804">Transcription</keyword>
<dbReference type="InterPro" id="IPR050204">
    <property type="entry name" value="AraC_XylS_family_regulators"/>
</dbReference>
<dbReference type="PROSITE" id="PS00041">
    <property type="entry name" value="HTH_ARAC_FAMILY_1"/>
    <property type="match status" value="1"/>
</dbReference>